<feature type="region of interest" description="Disordered" evidence="1">
    <location>
        <begin position="1"/>
        <end position="60"/>
    </location>
</feature>
<sequence length="482" mass="50779">MSSSSGSSHPEVSFSAGPVDSNLQEWQATVGLPREANEGGSNASPTAVNPSLTPSATLPDWFVSASPTVHSVIVDVVSVFRNVDASARIPSDSSLPAEPASSKESTSSQRVLVAGAPAPTGSSNPSEEESEEGQESPQSEGQGTKEADTEATNTKAADTKEANTGEADTKEADTKDDSTQSKGEDKTTPSSSSKDLKSGSKEGKEEEDQKSNSPSRESSEASEEAAERSIGFLVPLSLQSESSSFPMSTEEPTGLVTDSTPLLGPQDLGPSTASSSISEPPTPSDVDSQTQEASSGSSSARYVILGVCLFVAVLFGAIILLIMKARKRRHRERYPSVSQLEKSEFTTIPDRGRVSRYTENSDFPRYVESPTGRESRRTSTSSSISRISNLAIVVPNPEMSSEALPLADQLTPTAPLNFTPRRTSNPFDTPTDATFEPRPSTPTDSMYSQTSAGTTMHNVLDSRSKAPDTLMQLVGIAAPGSS</sequence>
<feature type="compositionally biased region" description="Low complexity" evidence="1">
    <location>
        <begin position="1"/>
        <end position="15"/>
    </location>
</feature>
<evidence type="ECO:0000313" key="4">
    <source>
        <dbReference type="Proteomes" id="UP000305067"/>
    </source>
</evidence>
<feature type="compositionally biased region" description="Basic and acidic residues" evidence="1">
    <location>
        <begin position="157"/>
        <end position="187"/>
    </location>
</feature>
<keyword evidence="4" id="KW-1185">Reference proteome</keyword>
<keyword evidence="2" id="KW-1133">Transmembrane helix</keyword>
<protein>
    <submittedName>
        <fullName evidence="3">Uncharacterized protein</fullName>
    </submittedName>
</protein>
<evidence type="ECO:0000256" key="1">
    <source>
        <dbReference type="SAM" id="MobiDB-lite"/>
    </source>
</evidence>
<feature type="compositionally biased region" description="Polar residues" evidence="1">
    <location>
        <begin position="39"/>
        <end position="56"/>
    </location>
</feature>
<dbReference type="EMBL" id="ML178845">
    <property type="protein sequence ID" value="TFK97676.1"/>
    <property type="molecule type" value="Genomic_DNA"/>
</dbReference>
<proteinExistence type="predicted"/>
<evidence type="ECO:0000256" key="2">
    <source>
        <dbReference type="SAM" id="Phobius"/>
    </source>
</evidence>
<evidence type="ECO:0000313" key="3">
    <source>
        <dbReference type="EMBL" id="TFK97676.1"/>
    </source>
</evidence>
<feature type="region of interest" description="Disordered" evidence="1">
    <location>
        <begin position="86"/>
        <end position="295"/>
    </location>
</feature>
<feature type="compositionally biased region" description="Polar residues" evidence="1">
    <location>
        <begin position="269"/>
        <end position="293"/>
    </location>
</feature>
<feature type="region of interest" description="Disordered" evidence="1">
    <location>
        <begin position="363"/>
        <end position="382"/>
    </location>
</feature>
<keyword evidence="2" id="KW-0812">Transmembrane</keyword>
<gene>
    <name evidence="3" type="ORF">BDV98DRAFT_254560</name>
</gene>
<accession>A0A5C3Q7X5</accession>
<feature type="compositionally biased region" description="Polar residues" evidence="1">
    <location>
        <begin position="237"/>
        <end position="260"/>
    </location>
</feature>
<feature type="compositionally biased region" description="Polar residues" evidence="1">
    <location>
        <begin position="441"/>
        <end position="451"/>
    </location>
</feature>
<reference evidence="3 4" key="1">
    <citation type="journal article" date="2019" name="Nat. Ecol. Evol.">
        <title>Megaphylogeny resolves global patterns of mushroom evolution.</title>
        <authorList>
            <person name="Varga T."/>
            <person name="Krizsan K."/>
            <person name="Foldi C."/>
            <person name="Dima B."/>
            <person name="Sanchez-Garcia M."/>
            <person name="Sanchez-Ramirez S."/>
            <person name="Szollosi G.J."/>
            <person name="Szarkandi J.G."/>
            <person name="Papp V."/>
            <person name="Albert L."/>
            <person name="Andreopoulos W."/>
            <person name="Angelini C."/>
            <person name="Antonin V."/>
            <person name="Barry K.W."/>
            <person name="Bougher N.L."/>
            <person name="Buchanan P."/>
            <person name="Buyck B."/>
            <person name="Bense V."/>
            <person name="Catcheside P."/>
            <person name="Chovatia M."/>
            <person name="Cooper J."/>
            <person name="Damon W."/>
            <person name="Desjardin D."/>
            <person name="Finy P."/>
            <person name="Geml J."/>
            <person name="Haridas S."/>
            <person name="Hughes K."/>
            <person name="Justo A."/>
            <person name="Karasinski D."/>
            <person name="Kautmanova I."/>
            <person name="Kiss B."/>
            <person name="Kocsube S."/>
            <person name="Kotiranta H."/>
            <person name="LaButti K.M."/>
            <person name="Lechner B.E."/>
            <person name="Liimatainen K."/>
            <person name="Lipzen A."/>
            <person name="Lukacs Z."/>
            <person name="Mihaltcheva S."/>
            <person name="Morgado L.N."/>
            <person name="Niskanen T."/>
            <person name="Noordeloos M.E."/>
            <person name="Ohm R.A."/>
            <person name="Ortiz-Santana B."/>
            <person name="Ovrebo C."/>
            <person name="Racz N."/>
            <person name="Riley R."/>
            <person name="Savchenko A."/>
            <person name="Shiryaev A."/>
            <person name="Soop K."/>
            <person name="Spirin V."/>
            <person name="Szebenyi C."/>
            <person name="Tomsovsky M."/>
            <person name="Tulloss R.E."/>
            <person name="Uehling J."/>
            <person name="Grigoriev I.V."/>
            <person name="Vagvolgyi C."/>
            <person name="Papp T."/>
            <person name="Martin F.M."/>
            <person name="Miettinen O."/>
            <person name="Hibbett D.S."/>
            <person name="Nagy L.G."/>
        </authorList>
    </citation>
    <scope>NUCLEOTIDE SEQUENCE [LARGE SCALE GENOMIC DNA]</scope>
    <source>
        <strain evidence="3 4">CBS 309.79</strain>
    </source>
</reference>
<dbReference type="Proteomes" id="UP000305067">
    <property type="component" value="Unassembled WGS sequence"/>
</dbReference>
<keyword evidence="2" id="KW-0472">Membrane</keyword>
<name>A0A5C3Q7X5_9AGAR</name>
<feature type="compositionally biased region" description="Basic and acidic residues" evidence="1">
    <location>
        <begin position="194"/>
        <end position="210"/>
    </location>
</feature>
<feature type="region of interest" description="Disordered" evidence="1">
    <location>
        <begin position="414"/>
        <end position="451"/>
    </location>
</feature>
<dbReference type="AlphaFoldDB" id="A0A5C3Q7X5"/>
<organism evidence="3 4">
    <name type="scientific">Pterulicium gracile</name>
    <dbReference type="NCBI Taxonomy" id="1884261"/>
    <lineage>
        <taxon>Eukaryota</taxon>
        <taxon>Fungi</taxon>
        <taxon>Dikarya</taxon>
        <taxon>Basidiomycota</taxon>
        <taxon>Agaricomycotina</taxon>
        <taxon>Agaricomycetes</taxon>
        <taxon>Agaricomycetidae</taxon>
        <taxon>Agaricales</taxon>
        <taxon>Pleurotineae</taxon>
        <taxon>Pterulaceae</taxon>
        <taxon>Pterulicium</taxon>
    </lineage>
</organism>
<feature type="transmembrane region" description="Helical" evidence="2">
    <location>
        <begin position="302"/>
        <end position="323"/>
    </location>
</feature>
<feature type="compositionally biased region" description="Polar residues" evidence="1">
    <location>
        <begin position="414"/>
        <end position="432"/>
    </location>
</feature>